<sequence length="216" mass="24029">MKGILLRDFLILYKKYIKTIAIAILGVNILSTLFIGFIGNSLLSLALPAAISAVVVNLYVEDEKDERNKYLKMLPISYKNIVIARFCIFVGIVIFFGLASLLLNTLSFMIHQDQPLKYYLMFSLVGLIFAIINVYLLLPACYKFGIKGANNVSVGVLILIGFISIAIVKLDINPIINLYLSAPAYVPILFGLLILILLGCGSIYLSIYIFSNQEVY</sequence>
<keyword evidence="1" id="KW-0472">Membrane</keyword>
<accession>A0ABW9MBK9</accession>
<dbReference type="Pfam" id="PF13346">
    <property type="entry name" value="ABC2_membrane_5"/>
    <property type="match status" value="1"/>
</dbReference>
<gene>
    <name evidence="2" type="ORF">ACCQ42_02035</name>
</gene>
<keyword evidence="1" id="KW-1133">Transmembrane helix</keyword>
<dbReference type="Proteomes" id="UP001637994">
    <property type="component" value="Unassembled WGS sequence"/>
</dbReference>
<protein>
    <submittedName>
        <fullName evidence="2">ABC-2 transporter permease</fullName>
    </submittedName>
</protein>
<dbReference type="EMBL" id="JBGMEF010000011">
    <property type="protein sequence ID" value="MFO3666550.1"/>
    <property type="molecule type" value="Genomic_DNA"/>
</dbReference>
<feature type="transmembrane region" description="Helical" evidence="1">
    <location>
        <begin position="45"/>
        <end position="61"/>
    </location>
</feature>
<keyword evidence="3" id="KW-1185">Reference proteome</keyword>
<organism evidence="2 3">
    <name type="scientific">Anaerococcus kampingae</name>
    <dbReference type="NCBI Taxonomy" id="3115614"/>
    <lineage>
        <taxon>Bacteria</taxon>
        <taxon>Bacillati</taxon>
        <taxon>Bacillota</taxon>
        <taxon>Tissierellia</taxon>
        <taxon>Tissierellales</taxon>
        <taxon>Peptoniphilaceae</taxon>
        <taxon>Anaerococcus</taxon>
    </lineage>
</organism>
<evidence type="ECO:0000313" key="2">
    <source>
        <dbReference type="EMBL" id="MFO3666550.1"/>
    </source>
</evidence>
<dbReference type="RefSeq" id="WP_410035200.1">
    <property type="nucleotide sequence ID" value="NZ_JBGMEF010000011.1"/>
</dbReference>
<feature type="transmembrane region" description="Helical" evidence="1">
    <location>
        <begin position="82"/>
        <end position="106"/>
    </location>
</feature>
<feature type="transmembrane region" description="Helical" evidence="1">
    <location>
        <begin position="150"/>
        <end position="168"/>
    </location>
</feature>
<proteinExistence type="predicted"/>
<keyword evidence="1" id="KW-0812">Transmembrane</keyword>
<name>A0ABW9MBK9_9FIRM</name>
<evidence type="ECO:0000256" key="1">
    <source>
        <dbReference type="SAM" id="Phobius"/>
    </source>
</evidence>
<comment type="caution">
    <text evidence="2">The sequence shown here is derived from an EMBL/GenBank/DDBJ whole genome shotgun (WGS) entry which is preliminary data.</text>
</comment>
<feature type="transmembrane region" description="Helical" evidence="1">
    <location>
        <begin position="20"/>
        <end position="39"/>
    </location>
</feature>
<feature type="transmembrane region" description="Helical" evidence="1">
    <location>
        <begin position="118"/>
        <end position="138"/>
    </location>
</feature>
<dbReference type="InterPro" id="IPR025699">
    <property type="entry name" value="ABC2_memb-like"/>
</dbReference>
<evidence type="ECO:0000313" key="3">
    <source>
        <dbReference type="Proteomes" id="UP001637994"/>
    </source>
</evidence>
<feature type="transmembrane region" description="Helical" evidence="1">
    <location>
        <begin position="188"/>
        <end position="210"/>
    </location>
</feature>
<reference evidence="2 3" key="1">
    <citation type="journal article" date="2025" name="Anaerobe">
        <title>Description of Anaerococcus kampingiae sp. nov., Anaerococcus groningensis sp. nov., Anaerococcus martiniensis sp. nov., and Anaerococcus cruorum sp. nov., isolated from human clinical specimens.</title>
        <authorList>
            <person name="Boiten K.E."/>
            <person name="Meijer J."/>
            <person name="van Wezel E.M."/>
            <person name="Veloo A.C.M."/>
        </authorList>
    </citation>
    <scope>NUCLEOTIDE SEQUENCE [LARGE SCALE GENOMIC DNA]</scope>
    <source>
        <strain evidence="2 3">ENR0874</strain>
    </source>
</reference>